<gene>
    <name evidence="2" type="ORF">J2S23_000233</name>
</gene>
<keyword evidence="3" id="KW-1185">Reference proteome</keyword>
<dbReference type="GO" id="GO:0003677">
    <property type="term" value="F:DNA binding"/>
    <property type="evidence" value="ECO:0007669"/>
    <property type="project" value="UniProtKB-KW"/>
</dbReference>
<dbReference type="EMBL" id="JAUSTM010000002">
    <property type="protein sequence ID" value="MDQ0221701.1"/>
    <property type="molecule type" value="Genomic_DNA"/>
</dbReference>
<evidence type="ECO:0000313" key="3">
    <source>
        <dbReference type="Proteomes" id="UP001223079"/>
    </source>
</evidence>
<dbReference type="InterPro" id="IPR001387">
    <property type="entry name" value="Cro/C1-type_HTH"/>
</dbReference>
<evidence type="ECO:0000259" key="1">
    <source>
        <dbReference type="PROSITE" id="PS50943"/>
    </source>
</evidence>
<keyword evidence="2" id="KW-0238">DNA-binding</keyword>
<protein>
    <submittedName>
        <fullName evidence="2">DNA-binding Xre family transcriptional regulator</fullName>
    </submittedName>
</protein>
<proteinExistence type="predicted"/>
<dbReference type="Pfam" id="PF13443">
    <property type="entry name" value="HTH_26"/>
    <property type="match status" value="1"/>
</dbReference>
<dbReference type="PROSITE" id="PS50943">
    <property type="entry name" value="HTH_CROC1"/>
    <property type="match status" value="1"/>
</dbReference>
<evidence type="ECO:0000313" key="2">
    <source>
        <dbReference type="EMBL" id="MDQ0221701.1"/>
    </source>
</evidence>
<comment type="caution">
    <text evidence="2">The sequence shown here is derived from an EMBL/GenBank/DDBJ whole genome shotgun (WGS) entry which is preliminary data.</text>
</comment>
<dbReference type="RefSeq" id="WP_307120935.1">
    <property type="nucleotide sequence ID" value="NZ_JAUSTM010000002.1"/>
</dbReference>
<dbReference type="InterPro" id="IPR010982">
    <property type="entry name" value="Lambda_DNA-bd_dom_sf"/>
</dbReference>
<organism evidence="2 3">
    <name type="scientific">Streptococcus moroccensis</name>
    <dbReference type="NCBI Taxonomy" id="1451356"/>
    <lineage>
        <taxon>Bacteria</taxon>
        <taxon>Bacillati</taxon>
        <taxon>Bacillota</taxon>
        <taxon>Bacilli</taxon>
        <taxon>Lactobacillales</taxon>
        <taxon>Streptococcaceae</taxon>
        <taxon>Streptococcus</taxon>
    </lineage>
</organism>
<sequence length="61" mass="6853">MWEKINKLITENNTTMYAVSKKAGIGQNVLISLKAGRTKRLYFDTVCKLADALGVSTEDFR</sequence>
<dbReference type="CDD" id="cd00093">
    <property type="entry name" value="HTH_XRE"/>
    <property type="match status" value="1"/>
</dbReference>
<name>A0ABT9YNZ0_9STRE</name>
<dbReference type="Proteomes" id="UP001223079">
    <property type="component" value="Unassembled WGS sequence"/>
</dbReference>
<dbReference type="SUPFAM" id="SSF47413">
    <property type="entry name" value="lambda repressor-like DNA-binding domains"/>
    <property type="match status" value="1"/>
</dbReference>
<accession>A0ABT9YNZ0</accession>
<dbReference type="Gene3D" id="1.10.260.40">
    <property type="entry name" value="lambda repressor-like DNA-binding domains"/>
    <property type="match status" value="1"/>
</dbReference>
<reference evidence="2 3" key="1">
    <citation type="submission" date="2023-07" db="EMBL/GenBank/DDBJ databases">
        <title>Genomic Encyclopedia of Type Strains, Phase IV (KMG-IV): sequencing the most valuable type-strain genomes for metagenomic binning, comparative biology and taxonomic classification.</title>
        <authorList>
            <person name="Goeker M."/>
        </authorList>
    </citation>
    <scope>NUCLEOTIDE SEQUENCE [LARGE SCALE GENOMIC DNA]</scope>
    <source>
        <strain evidence="2 3">DSM 105143</strain>
    </source>
</reference>
<feature type="domain" description="HTH cro/C1-type" evidence="1">
    <location>
        <begin position="5"/>
        <end position="60"/>
    </location>
</feature>
<dbReference type="SMART" id="SM00530">
    <property type="entry name" value="HTH_XRE"/>
    <property type="match status" value="1"/>
</dbReference>